<evidence type="ECO:0000259" key="10">
    <source>
        <dbReference type="PROSITE" id="PS50835"/>
    </source>
</evidence>
<name>A0AAY4BIV3_9TELE</name>
<evidence type="ECO:0000256" key="7">
    <source>
        <dbReference type="ARBA" id="ARBA00023180"/>
    </source>
</evidence>
<proteinExistence type="inferred from homology"/>
<evidence type="ECO:0000256" key="9">
    <source>
        <dbReference type="SAM" id="SignalP"/>
    </source>
</evidence>
<keyword evidence="3 8" id="KW-0812">Transmembrane</keyword>
<dbReference type="PROSITE" id="PS50835">
    <property type="entry name" value="IG_LIKE"/>
    <property type="match status" value="2"/>
</dbReference>
<evidence type="ECO:0000313" key="11">
    <source>
        <dbReference type="Ensembl" id="ENSDCDP00010020850.1"/>
    </source>
</evidence>
<dbReference type="PANTHER" id="PTHR21462">
    <property type="entry name" value="CELL SURFACE GLYCOPROTEIN OX2 RECEPTOR PRECURSOR"/>
    <property type="match status" value="1"/>
</dbReference>
<keyword evidence="4 8" id="KW-1133">Transmembrane helix</keyword>
<dbReference type="InterPro" id="IPR013783">
    <property type="entry name" value="Ig-like_fold"/>
</dbReference>
<comment type="similarity">
    <text evidence="2">Belongs to the CD200R family.</text>
</comment>
<keyword evidence="5 8" id="KW-0472">Membrane</keyword>
<comment type="subcellular location">
    <subcellularLocation>
        <location evidence="1">Membrane</location>
        <topology evidence="1">Single-pass membrane protein</topology>
    </subcellularLocation>
</comment>
<dbReference type="InterPro" id="IPR040012">
    <property type="entry name" value="CD200R"/>
</dbReference>
<evidence type="ECO:0000256" key="8">
    <source>
        <dbReference type="SAM" id="Phobius"/>
    </source>
</evidence>
<evidence type="ECO:0000256" key="6">
    <source>
        <dbReference type="ARBA" id="ARBA00023157"/>
    </source>
</evidence>
<evidence type="ECO:0000256" key="2">
    <source>
        <dbReference type="ARBA" id="ARBA00008215"/>
    </source>
</evidence>
<dbReference type="Gene3D" id="2.60.40.10">
    <property type="entry name" value="Immunoglobulins"/>
    <property type="match status" value="2"/>
</dbReference>
<reference evidence="11" key="3">
    <citation type="submission" date="2025-09" db="UniProtKB">
        <authorList>
            <consortium name="Ensembl"/>
        </authorList>
    </citation>
    <scope>IDENTIFICATION</scope>
</reference>
<dbReference type="GeneTree" id="ENSGT00990000204624"/>
<keyword evidence="12" id="KW-1185">Reference proteome</keyword>
<reference evidence="11 12" key="1">
    <citation type="submission" date="2020-06" db="EMBL/GenBank/DDBJ databases">
        <authorList>
            <consortium name="Wellcome Sanger Institute Data Sharing"/>
        </authorList>
    </citation>
    <scope>NUCLEOTIDE SEQUENCE [LARGE SCALE GENOMIC DNA]</scope>
</reference>
<feature type="transmembrane region" description="Helical" evidence="8">
    <location>
        <begin position="245"/>
        <end position="272"/>
    </location>
</feature>
<dbReference type="AlphaFoldDB" id="A0AAY4BIV3"/>
<dbReference type="Ensembl" id="ENSDCDT00010022586.1">
    <property type="protein sequence ID" value="ENSDCDP00010020850.1"/>
    <property type="gene ID" value="ENSDCDG00010009921.1"/>
</dbReference>
<protein>
    <recommendedName>
        <fullName evidence="10">Ig-like domain-containing protein</fullName>
    </recommendedName>
</protein>
<dbReference type="InterPro" id="IPR003599">
    <property type="entry name" value="Ig_sub"/>
</dbReference>
<dbReference type="GO" id="GO:0009986">
    <property type="term" value="C:cell surface"/>
    <property type="evidence" value="ECO:0007669"/>
    <property type="project" value="UniProtKB-ARBA"/>
</dbReference>
<dbReference type="Pfam" id="PF07686">
    <property type="entry name" value="V-set"/>
    <property type="match status" value="1"/>
</dbReference>
<dbReference type="InterPro" id="IPR007110">
    <property type="entry name" value="Ig-like_dom"/>
</dbReference>
<evidence type="ECO:0000313" key="12">
    <source>
        <dbReference type="Proteomes" id="UP000694580"/>
    </source>
</evidence>
<dbReference type="GO" id="GO:0038023">
    <property type="term" value="F:signaling receptor activity"/>
    <property type="evidence" value="ECO:0007669"/>
    <property type="project" value="InterPro"/>
</dbReference>
<sequence length="329" mass="36515">MASSWILFAIYLLTSLTTPVNGTHQQYKRSELFKLGENASLSCINKTWNQIIYILWRVSMNGVNCSITKEAHGPVYSSCSNRVTLYNKTSGESQLHIAHFQLSDEGTYHCEVAYNHGNYLLMIAVNAIVSPVLSAQLYSNGSHRFAVCSAHGGKPAANVSWEVWWSSPTITVQVRSEADTSSNITAWLELPDNVTRGNISCIATHTSWLDRRSVTLNLNEKQPSNGMKCVLKCLLNMQTFFHTDIITASLVIVLLCTVGVTLGSGLLLLIATKFLYNMRKMRICSKSNLSQNTDSKSAQSQEVEEVEPYASYVQRVNSIYNSSADLYGS</sequence>
<dbReference type="SUPFAM" id="SSF48726">
    <property type="entry name" value="Immunoglobulin"/>
    <property type="match status" value="2"/>
</dbReference>
<dbReference type="GO" id="GO:0150077">
    <property type="term" value="P:regulation of neuroinflammatory response"/>
    <property type="evidence" value="ECO:0007669"/>
    <property type="project" value="InterPro"/>
</dbReference>
<evidence type="ECO:0000256" key="5">
    <source>
        <dbReference type="ARBA" id="ARBA00023136"/>
    </source>
</evidence>
<feature type="domain" description="Ig-like" evidence="10">
    <location>
        <begin position="131"/>
        <end position="217"/>
    </location>
</feature>
<keyword evidence="7" id="KW-0325">Glycoprotein</keyword>
<organism evidence="11 12">
    <name type="scientific">Denticeps clupeoides</name>
    <name type="common">denticle herring</name>
    <dbReference type="NCBI Taxonomy" id="299321"/>
    <lineage>
        <taxon>Eukaryota</taxon>
        <taxon>Metazoa</taxon>
        <taxon>Chordata</taxon>
        <taxon>Craniata</taxon>
        <taxon>Vertebrata</taxon>
        <taxon>Euteleostomi</taxon>
        <taxon>Actinopterygii</taxon>
        <taxon>Neopterygii</taxon>
        <taxon>Teleostei</taxon>
        <taxon>Clupei</taxon>
        <taxon>Clupeiformes</taxon>
        <taxon>Denticipitoidei</taxon>
        <taxon>Denticipitidae</taxon>
        <taxon>Denticeps</taxon>
    </lineage>
</organism>
<gene>
    <name evidence="11" type="primary">IGSF5</name>
</gene>
<feature type="signal peptide" evidence="9">
    <location>
        <begin position="1"/>
        <end position="22"/>
    </location>
</feature>
<feature type="chain" id="PRO_5044281118" description="Ig-like domain-containing protein" evidence="9">
    <location>
        <begin position="23"/>
        <end position="329"/>
    </location>
</feature>
<accession>A0AAY4BIV3</accession>
<dbReference type="SMART" id="SM00409">
    <property type="entry name" value="IG"/>
    <property type="match status" value="1"/>
</dbReference>
<dbReference type="InterPro" id="IPR013106">
    <property type="entry name" value="Ig_V-set"/>
</dbReference>
<evidence type="ECO:0000256" key="3">
    <source>
        <dbReference type="ARBA" id="ARBA00022692"/>
    </source>
</evidence>
<dbReference type="GO" id="GO:0016020">
    <property type="term" value="C:membrane"/>
    <property type="evidence" value="ECO:0007669"/>
    <property type="project" value="UniProtKB-SubCell"/>
</dbReference>
<keyword evidence="9" id="KW-0732">Signal</keyword>
<dbReference type="PANTHER" id="PTHR21462:SF2">
    <property type="entry name" value="CELL SURFACE GLYCOPROTEIN CD200 RECEPTOR 2"/>
    <property type="match status" value="1"/>
</dbReference>
<evidence type="ECO:0000256" key="4">
    <source>
        <dbReference type="ARBA" id="ARBA00022989"/>
    </source>
</evidence>
<keyword evidence="6" id="KW-1015">Disulfide bond</keyword>
<dbReference type="InterPro" id="IPR036179">
    <property type="entry name" value="Ig-like_dom_sf"/>
</dbReference>
<evidence type="ECO:0000256" key="1">
    <source>
        <dbReference type="ARBA" id="ARBA00004167"/>
    </source>
</evidence>
<dbReference type="Proteomes" id="UP000694580">
    <property type="component" value="Chromosome 9"/>
</dbReference>
<feature type="domain" description="Ig-like" evidence="10">
    <location>
        <begin position="19"/>
        <end position="126"/>
    </location>
</feature>
<reference evidence="11" key="2">
    <citation type="submission" date="2025-08" db="UniProtKB">
        <authorList>
            <consortium name="Ensembl"/>
        </authorList>
    </citation>
    <scope>IDENTIFICATION</scope>
</reference>